<keyword evidence="3" id="KW-0489">Methyltransferase</keyword>
<dbReference type="NCBIfam" id="TIGR02467">
    <property type="entry name" value="CbiE"/>
    <property type="match status" value="1"/>
</dbReference>
<dbReference type="Pfam" id="PF00590">
    <property type="entry name" value="TP_methylase"/>
    <property type="match status" value="1"/>
</dbReference>
<dbReference type="InterPro" id="IPR014776">
    <property type="entry name" value="4pyrrole_Mease_sub2"/>
</dbReference>
<dbReference type="EMBL" id="AXDC01000056">
    <property type="protein sequence ID" value="ERM90785.1"/>
    <property type="molecule type" value="Genomic_DNA"/>
</dbReference>
<evidence type="ECO:0000256" key="3">
    <source>
        <dbReference type="ARBA" id="ARBA00022603"/>
    </source>
</evidence>
<keyword evidence="2" id="KW-0169">Cobalamin biosynthesis</keyword>
<dbReference type="InterPro" id="IPR012818">
    <property type="entry name" value="CbiE"/>
</dbReference>
<evidence type="ECO:0000256" key="1">
    <source>
        <dbReference type="ARBA" id="ARBA00004953"/>
    </source>
</evidence>
<dbReference type="Proteomes" id="UP000016856">
    <property type="component" value="Unassembled WGS sequence"/>
</dbReference>
<dbReference type="Gene3D" id="3.40.1010.10">
    <property type="entry name" value="Cobalt-precorrin-4 Transmethylase, Domain 1"/>
    <property type="match status" value="1"/>
</dbReference>
<evidence type="ECO:0000256" key="4">
    <source>
        <dbReference type="ARBA" id="ARBA00022679"/>
    </source>
</evidence>
<dbReference type="PANTHER" id="PTHR43182:SF1">
    <property type="entry name" value="COBALT-PRECORRIN-7 C(5)-METHYLTRANSFERASE"/>
    <property type="match status" value="1"/>
</dbReference>
<protein>
    <recommendedName>
        <fullName evidence="6">Tetrapyrrole methylase domain-containing protein</fullName>
    </recommendedName>
</protein>
<dbReference type="InterPro" id="IPR050714">
    <property type="entry name" value="Cobalamin_biosynth_MTase"/>
</dbReference>
<evidence type="ECO:0000256" key="2">
    <source>
        <dbReference type="ARBA" id="ARBA00022573"/>
    </source>
</evidence>
<evidence type="ECO:0000313" key="7">
    <source>
        <dbReference type="EMBL" id="ERM90785.1"/>
    </source>
</evidence>
<name>U5CCX9_CALSX</name>
<keyword evidence="4" id="KW-0808">Transferase</keyword>
<dbReference type="InterPro" id="IPR000878">
    <property type="entry name" value="4pyrrol_Mease"/>
</dbReference>
<proteinExistence type="predicted"/>
<dbReference type="CDD" id="cd11644">
    <property type="entry name" value="Precorrin-6Y-MT"/>
    <property type="match status" value="1"/>
</dbReference>
<dbReference type="GO" id="GO:0032259">
    <property type="term" value="P:methylation"/>
    <property type="evidence" value="ECO:0007669"/>
    <property type="project" value="UniProtKB-KW"/>
</dbReference>
<gene>
    <name evidence="7" type="ORF">O163_13930</name>
</gene>
<sequence>MVTIVGVGPGSRKFMPLYALEKIQNAKVLVGGRRHLEEFKDVPCKKIVIDASLDFKELLQSDEEIVILASGDPLLYGIAETVLKYVDKEKVEIISGISSVQYMCAKIKISMRDLPVLSLHGREEDFIEKLRQHKKIALFTDDIRTPQYIAQKLKENGFKNVKIFVGENLSYDEEMIYEFELEELVRFNKKFELNVVVVACGNM</sequence>
<comment type="pathway">
    <text evidence="1">Cofactor biosynthesis; adenosylcobalamin biosynthesis.</text>
</comment>
<dbReference type="UniPathway" id="UPA00148"/>
<dbReference type="RefSeq" id="WP_022588904.1">
    <property type="nucleotide sequence ID" value="NZ_AXDC01000056.1"/>
</dbReference>
<evidence type="ECO:0000313" key="8">
    <source>
        <dbReference type="Proteomes" id="UP000016856"/>
    </source>
</evidence>
<dbReference type="PANTHER" id="PTHR43182">
    <property type="entry name" value="COBALT-PRECORRIN-6B C(15)-METHYLTRANSFERASE (DECARBOXYLATING)"/>
    <property type="match status" value="1"/>
</dbReference>
<keyword evidence="5" id="KW-0949">S-adenosyl-L-methionine</keyword>
<evidence type="ECO:0000259" key="6">
    <source>
        <dbReference type="Pfam" id="PF00590"/>
    </source>
</evidence>
<dbReference type="Gene3D" id="3.30.950.10">
    <property type="entry name" value="Methyltransferase, Cobalt-precorrin-4 Transmethylase, Domain 2"/>
    <property type="match status" value="1"/>
</dbReference>
<reference evidence="7 8" key="1">
    <citation type="journal article" date="2013" name="Genome Announc.">
        <title>Draft Genome Sequence of an Anaerobic and Extremophilic Bacterium, Caldanaerobacter yonseiensis, Isolated from a Geothermal Hot Stream.</title>
        <authorList>
            <person name="Lee S.J."/>
            <person name="Lee Y.J."/>
            <person name="Park G.S."/>
            <person name="Kim B.C."/>
            <person name="Lee S.J."/>
            <person name="Shin J.H."/>
            <person name="Lee D.W."/>
        </authorList>
    </citation>
    <scope>NUCLEOTIDE SEQUENCE [LARGE SCALE GENOMIC DNA]</scope>
    <source>
        <strain evidence="7 8">KB-1</strain>
    </source>
</reference>
<comment type="caution">
    <text evidence="7">The sequence shown here is derived from an EMBL/GenBank/DDBJ whole genome shotgun (WGS) entry which is preliminary data.</text>
</comment>
<dbReference type="SUPFAM" id="SSF53790">
    <property type="entry name" value="Tetrapyrrole methylase"/>
    <property type="match status" value="1"/>
</dbReference>
<dbReference type="GO" id="GO:0009236">
    <property type="term" value="P:cobalamin biosynthetic process"/>
    <property type="evidence" value="ECO:0007669"/>
    <property type="project" value="UniProtKB-UniPathway"/>
</dbReference>
<organism evidence="7 8">
    <name type="scientific">Caldanaerobacter subterraneus subsp. yonseiensis KB-1</name>
    <dbReference type="NCBI Taxonomy" id="1388761"/>
    <lineage>
        <taxon>Bacteria</taxon>
        <taxon>Bacillati</taxon>
        <taxon>Bacillota</taxon>
        <taxon>Clostridia</taxon>
        <taxon>Thermoanaerobacterales</taxon>
        <taxon>Thermoanaerobacteraceae</taxon>
        <taxon>Caldanaerobacter</taxon>
    </lineage>
</organism>
<accession>U5CCX9</accession>
<dbReference type="InterPro" id="IPR035996">
    <property type="entry name" value="4pyrrol_Methylase_sf"/>
</dbReference>
<feature type="domain" description="Tetrapyrrole methylase" evidence="6">
    <location>
        <begin position="1"/>
        <end position="184"/>
    </location>
</feature>
<dbReference type="GO" id="GO:0008276">
    <property type="term" value="F:protein methyltransferase activity"/>
    <property type="evidence" value="ECO:0007669"/>
    <property type="project" value="InterPro"/>
</dbReference>
<dbReference type="InterPro" id="IPR014777">
    <property type="entry name" value="4pyrrole_Mease_sub1"/>
</dbReference>
<dbReference type="AlphaFoldDB" id="U5CCX9"/>
<dbReference type="PATRIC" id="fig|1388761.3.peg.2787"/>
<evidence type="ECO:0000256" key="5">
    <source>
        <dbReference type="ARBA" id="ARBA00022691"/>
    </source>
</evidence>